<sequence length="154" mass="17139">MGVDDHPSAAAVLSAAADVQHTLNGLAAWLRKQSGMAEVRPSFYLVRKDLGLRVEWYVSGRHPASGFTLDYLLELTYRAGEWLITSSACAAGRDPNGSDRLLVLPDRYAITDREFVEELHAACRTLVDHRTKILDLFLRGYVTRRTDGDQFGTS</sequence>
<gene>
    <name evidence="1" type="ORF">BJY16_004349</name>
</gene>
<reference evidence="1 2" key="1">
    <citation type="submission" date="2020-08" db="EMBL/GenBank/DDBJ databases">
        <title>Sequencing the genomes of 1000 actinobacteria strains.</title>
        <authorList>
            <person name="Klenk H.-P."/>
        </authorList>
    </citation>
    <scope>NUCLEOTIDE SEQUENCE [LARGE SCALE GENOMIC DNA]</scope>
    <source>
        <strain evidence="1 2">DSM 45809</strain>
    </source>
</reference>
<organism evidence="1 2">
    <name type="scientific">Actinoplanes octamycinicus</name>
    <dbReference type="NCBI Taxonomy" id="135948"/>
    <lineage>
        <taxon>Bacteria</taxon>
        <taxon>Bacillati</taxon>
        <taxon>Actinomycetota</taxon>
        <taxon>Actinomycetes</taxon>
        <taxon>Micromonosporales</taxon>
        <taxon>Micromonosporaceae</taxon>
        <taxon>Actinoplanes</taxon>
    </lineage>
</organism>
<dbReference type="AlphaFoldDB" id="A0A7W7GYZ1"/>
<dbReference type="RefSeq" id="WP_185041439.1">
    <property type="nucleotide sequence ID" value="NZ_BAABFG010000005.1"/>
</dbReference>
<accession>A0A7W7GYZ1</accession>
<dbReference type="EMBL" id="JACHNB010000001">
    <property type="protein sequence ID" value="MBB4740890.1"/>
    <property type="molecule type" value="Genomic_DNA"/>
</dbReference>
<evidence type="ECO:0000313" key="1">
    <source>
        <dbReference type="EMBL" id="MBB4740890.1"/>
    </source>
</evidence>
<comment type="caution">
    <text evidence="1">The sequence shown here is derived from an EMBL/GenBank/DDBJ whole genome shotgun (WGS) entry which is preliminary data.</text>
</comment>
<protein>
    <submittedName>
        <fullName evidence="1">Uncharacterized protein</fullName>
    </submittedName>
</protein>
<name>A0A7W7GYZ1_9ACTN</name>
<keyword evidence="2" id="KW-1185">Reference proteome</keyword>
<proteinExistence type="predicted"/>
<dbReference type="Proteomes" id="UP000546162">
    <property type="component" value="Unassembled WGS sequence"/>
</dbReference>
<evidence type="ECO:0000313" key="2">
    <source>
        <dbReference type="Proteomes" id="UP000546162"/>
    </source>
</evidence>